<proteinExistence type="predicted"/>
<sequence>MSTEDGDRSYVIYNLNFTCLEQGNPTTHFHYLENVLCDKFQQTPNNKLIPTPRIRQPHFNAVCKLAHIKLTHMACRNIIWSQSYSREFTCKL</sequence>
<protein>
    <submittedName>
        <fullName evidence="1">Uncharacterized protein</fullName>
    </submittedName>
</protein>
<reference evidence="1" key="1">
    <citation type="submission" date="2020-08" db="EMBL/GenBank/DDBJ databases">
        <title>Genome sequencing and assembly of the red palm weevil Rhynchophorus ferrugineus.</title>
        <authorList>
            <person name="Dias G.B."/>
            <person name="Bergman C.M."/>
            <person name="Manee M."/>
        </authorList>
    </citation>
    <scope>NUCLEOTIDE SEQUENCE</scope>
    <source>
        <strain evidence="1">AA-2017</strain>
        <tissue evidence="1">Whole larva</tissue>
    </source>
</reference>
<gene>
    <name evidence="1" type="ORF">GWI33_002404</name>
</gene>
<evidence type="ECO:0000313" key="1">
    <source>
        <dbReference type="EMBL" id="KAF7282539.1"/>
    </source>
</evidence>
<dbReference type="Proteomes" id="UP000625711">
    <property type="component" value="Unassembled WGS sequence"/>
</dbReference>
<dbReference type="EMBL" id="JAACXV010000168">
    <property type="protein sequence ID" value="KAF7282539.1"/>
    <property type="molecule type" value="Genomic_DNA"/>
</dbReference>
<name>A0A834MLB8_RHYFE</name>
<comment type="caution">
    <text evidence="1">The sequence shown here is derived from an EMBL/GenBank/DDBJ whole genome shotgun (WGS) entry which is preliminary data.</text>
</comment>
<dbReference type="AlphaFoldDB" id="A0A834MLB8"/>
<evidence type="ECO:0000313" key="2">
    <source>
        <dbReference type="Proteomes" id="UP000625711"/>
    </source>
</evidence>
<keyword evidence="2" id="KW-1185">Reference proteome</keyword>
<organism evidence="1 2">
    <name type="scientific">Rhynchophorus ferrugineus</name>
    <name type="common">Red palm weevil</name>
    <name type="synonym">Curculio ferrugineus</name>
    <dbReference type="NCBI Taxonomy" id="354439"/>
    <lineage>
        <taxon>Eukaryota</taxon>
        <taxon>Metazoa</taxon>
        <taxon>Ecdysozoa</taxon>
        <taxon>Arthropoda</taxon>
        <taxon>Hexapoda</taxon>
        <taxon>Insecta</taxon>
        <taxon>Pterygota</taxon>
        <taxon>Neoptera</taxon>
        <taxon>Endopterygota</taxon>
        <taxon>Coleoptera</taxon>
        <taxon>Polyphaga</taxon>
        <taxon>Cucujiformia</taxon>
        <taxon>Curculionidae</taxon>
        <taxon>Dryophthorinae</taxon>
        <taxon>Rhynchophorus</taxon>
    </lineage>
</organism>
<accession>A0A834MLB8</accession>